<evidence type="ECO:0000313" key="1">
    <source>
        <dbReference type="EMBL" id="JAH33177.1"/>
    </source>
</evidence>
<dbReference type="AlphaFoldDB" id="A0A0E9RWE0"/>
<reference evidence="1" key="1">
    <citation type="submission" date="2014-11" db="EMBL/GenBank/DDBJ databases">
        <authorList>
            <person name="Amaro Gonzalez C."/>
        </authorList>
    </citation>
    <scope>NUCLEOTIDE SEQUENCE</scope>
</reference>
<sequence>MLSGWPRRVDATERPAELLDQYCRTLALTIHPDKNHSHRASCIKGALH</sequence>
<organism evidence="1">
    <name type="scientific">Anguilla anguilla</name>
    <name type="common">European freshwater eel</name>
    <name type="synonym">Muraena anguilla</name>
    <dbReference type="NCBI Taxonomy" id="7936"/>
    <lineage>
        <taxon>Eukaryota</taxon>
        <taxon>Metazoa</taxon>
        <taxon>Chordata</taxon>
        <taxon>Craniata</taxon>
        <taxon>Vertebrata</taxon>
        <taxon>Euteleostomi</taxon>
        <taxon>Actinopterygii</taxon>
        <taxon>Neopterygii</taxon>
        <taxon>Teleostei</taxon>
        <taxon>Anguilliformes</taxon>
        <taxon>Anguillidae</taxon>
        <taxon>Anguilla</taxon>
    </lineage>
</organism>
<evidence type="ECO:0008006" key="2">
    <source>
        <dbReference type="Google" id="ProtNLM"/>
    </source>
</evidence>
<dbReference type="EMBL" id="GBXM01075400">
    <property type="protein sequence ID" value="JAH33177.1"/>
    <property type="molecule type" value="Transcribed_RNA"/>
</dbReference>
<name>A0A0E9RWE0_ANGAN</name>
<proteinExistence type="predicted"/>
<reference evidence="1" key="2">
    <citation type="journal article" date="2015" name="Fish Shellfish Immunol.">
        <title>Early steps in the European eel (Anguilla anguilla)-Vibrio vulnificus interaction in the gills: Role of the RtxA13 toxin.</title>
        <authorList>
            <person name="Callol A."/>
            <person name="Pajuelo D."/>
            <person name="Ebbesson L."/>
            <person name="Teles M."/>
            <person name="MacKenzie S."/>
            <person name="Amaro C."/>
        </authorList>
    </citation>
    <scope>NUCLEOTIDE SEQUENCE</scope>
</reference>
<accession>A0A0E9RWE0</accession>
<protein>
    <recommendedName>
        <fullName evidence="2">J domain-containing protein</fullName>
    </recommendedName>
</protein>